<comment type="similarity">
    <text evidence="16">Belongs to the vestigial family.</text>
</comment>
<feature type="transmembrane region" description="Helical" evidence="17">
    <location>
        <begin position="812"/>
        <end position="833"/>
    </location>
</feature>
<dbReference type="GO" id="GO:0007189">
    <property type="term" value="P:adenylate cyclase-activating G protein-coupled receptor signaling pathway"/>
    <property type="evidence" value="ECO:0007669"/>
    <property type="project" value="TreeGrafter"/>
</dbReference>
<dbReference type="InterPro" id="IPR017983">
    <property type="entry name" value="GPCR_2_secretin-like_CS"/>
</dbReference>
<dbReference type="EMBL" id="JAHKSW010000008">
    <property type="protein sequence ID" value="KAG7329191.1"/>
    <property type="molecule type" value="Genomic_DNA"/>
</dbReference>
<keyword evidence="8" id="KW-0297">G-protein coupled receptor</keyword>
<keyword evidence="9 17" id="KW-0472">Membrane</keyword>
<dbReference type="PROSITE" id="PS50261">
    <property type="entry name" value="G_PROTEIN_RECEP_F2_4"/>
    <property type="match status" value="1"/>
</dbReference>
<dbReference type="InterPro" id="IPR000832">
    <property type="entry name" value="GPCR_2_secretin-like"/>
</dbReference>
<evidence type="ECO:0000256" key="15">
    <source>
        <dbReference type="ARBA" id="ARBA00023242"/>
    </source>
</evidence>
<dbReference type="PANTHER" id="PTHR12011">
    <property type="entry name" value="ADHESION G-PROTEIN COUPLED RECEPTOR"/>
    <property type="match status" value="1"/>
</dbReference>
<dbReference type="InterPro" id="IPR011520">
    <property type="entry name" value="Vg_fam"/>
</dbReference>
<evidence type="ECO:0000256" key="3">
    <source>
        <dbReference type="ARBA" id="ARBA00022475"/>
    </source>
</evidence>
<dbReference type="PRINTS" id="PR01422">
    <property type="entry name" value="GPR56ORPHANR"/>
</dbReference>
<name>A0A9D3NVA8_9TELE</name>
<feature type="transmembrane region" description="Helical" evidence="17">
    <location>
        <begin position="580"/>
        <end position="607"/>
    </location>
</feature>
<dbReference type="FunFam" id="1.20.1070.10:FF:000043">
    <property type="entry name" value="adhesion G-protein coupled receptor G2 isoform X1"/>
    <property type="match status" value="1"/>
</dbReference>
<keyword evidence="5" id="KW-0732">Signal</keyword>
<keyword evidence="7" id="KW-0805">Transcription regulation</keyword>
<evidence type="ECO:0000256" key="12">
    <source>
        <dbReference type="ARBA" id="ARBA00023170"/>
    </source>
</evidence>
<dbReference type="CDD" id="cd15997">
    <property type="entry name" value="7tmB2_GPR112"/>
    <property type="match status" value="1"/>
</dbReference>
<evidence type="ECO:0000256" key="14">
    <source>
        <dbReference type="ARBA" id="ARBA00023224"/>
    </source>
</evidence>
<evidence type="ECO:0000259" key="19">
    <source>
        <dbReference type="PROSITE" id="PS50261"/>
    </source>
</evidence>
<dbReference type="GO" id="GO:0007166">
    <property type="term" value="P:cell surface receptor signaling pathway"/>
    <property type="evidence" value="ECO:0007669"/>
    <property type="project" value="InterPro"/>
</dbReference>
<dbReference type="Pfam" id="PF00002">
    <property type="entry name" value="7tm_2"/>
    <property type="match status" value="1"/>
</dbReference>
<evidence type="ECO:0000256" key="9">
    <source>
        <dbReference type="ARBA" id="ARBA00023136"/>
    </source>
</evidence>
<proteinExistence type="inferred from homology"/>
<dbReference type="InterPro" id="IPR017981">
    <property type="entry name" value="GPCR_2-like_7TM"/>
</dbReference>
<dbReference type="GO" id="GO:0005634">
    <property type="term" value="C:nucleus"/>
    <property type="evidence" value="ECO:0007669"/>
    <property type="project" value="UniProtKB-SubCell"/>
</dbReference>
<dbReference type="PANTHER" id="PTHR12011:SF277">
    <property type="entry name" value="ADHESION G-PROTEIN COUPLED RECEPTOR G4"/>
    <property type="match status" value="1"/>
</dbReference>
<feature type="transmembrane region" description="Helical" evidence="17">
    <location>
        <begin position="619"/>
        <end position="638"/>
    </location>
</feature>
<evidence type="ECO:0000256" key="7">
    <source>
        <dbReference type="ARBA" id="ARBA00023015"/>
    </source>
</evidence>
<accession>A0A9D3NVA8</accession>
<keyword evidence="15" id="KW-0539">Nucleus</keyword>
<evidence type="ECO:0000256" key="6">
    <source>
        <dbReference type="ARBA" id="ARBA00022989"/>
    </source>
</evidence>
<keyword evidence="6 17" id="KW-1133">Transmembrane helix</keyword>
<evidence type="ECO:0008006" key="22">
    <source>
        <dbReference type="Google" id="ProtNLM"/>
    </source>
</evidence>
<dbReference type="Pfam" id="PF07545">
    <property type="entry name" value="Vg_Tdu"/>
    <property type="match status" value="1"/>
</dbReference>
<dbReference type="InterPro" id="IPR046338">
    <property type="entry name" value="GAIN_dom_sf"/>
</dbReference>
<evidence type="ECO:0000256" key="2">
    <source>
        <dbReference type="ARBA" id="ARBA00004651"/>
    </source>
</evidence>
<dbReference type="PRINTS" id="PR00249">
    <property type="entry name" value="GPCRSECRETIN"/>
</dbReference>
<dbReference type="Gene3D" id="1.20.1070.10">
    <property type="entry name" value="Rhodopsin 7-helix transmembrane proteins"/>
    <property type="match status" value="1"/>
</dbReference>
<feature type="transmembrane region" description="Helical" evidence="17">
    <location>
        <begin position="786"/>
        <end position="806"/>
    </location>
</feature>
<comment type="caution">
    <text evidence="20">The sequence shown here is derived from an EMBL/GenBank/DDBJ whole genome shotgun (WGS) entry which is preliminary data.</text>
</comment>
<evidence type="ECO:0000256" key="17">
    <source>
        <dbReference type="SAM" id="Phobius"/>
    </source>
</evidence>
<feature type="domain" description="GAIN-B" evidence="18">
    <location>
        <begin position="426"/>
        <end position="573"/>
    </location>
</feature>
<dbReference type="Proteomes" id="UP000824219">
    <property type="component" value="Linkage Group LG08"/>
</dbReference>
<keyword evidence="13" id="KW-0325">Glycoprotein</keyword>
<evidence type="ECO:0000256" key="1">
    <source>
        <dbReference type="ARBA" id="ARBA00004123"/>
    </source>
</evidence>
<sequence>MEMSITQKMIYNLSFGEIKEITKQWLKNIFPSNILVNYVFISYLSQTSEKNRQLIGQKNTEIKDGRNLLPKTEWFRGLVYVTVNPPAAVDDTQALLSTLLIPTYNHNDHIILETDLASVNILPQEFIDTFYRVHMNLTMNVSVGDTSETILLWLRQTLGGIHKMKVVNFKLTSVPKYSCTFHVQAPPSVNVTETKQNIFDLITQGFANGSITIIVSADEIIILHIEPGFCPEDTTITVYGQYSWPATAAEDKYMMKCEKGNEFAVRFCKLDGSTDAAIWDLPDLFMCDKVMTDISDLENIPVTPDNSADIVVMIENLLQNQTDLSPSELDTVLQKLSDVTNVGIMTTQLANSIINVVSDLFYSTSFLSEATNEILSITDQVGTRVDFSGEFHNTTVPSLALQLINLEPQLFQGLTFGVSSFQTNLPPEIFLKENFSEQCNSGTVASISLPDALETFFPQSSKSRVQFHFYGTERLFQDQLSSLVLNSYVVSASVTNTSVSDLREPVIITLLHLRLKQDQDTVQCVYWNLERNYGRGGWDDTGCQVKYSNATHTSCLCFHLTHFGVLLDISKTPINPKDDMILTVITYLGCGLSSIFLGITVLTYMAFEKLRRDYPSKILINLSGALLGLNMLFLINSWLASFNSYGLCIAVAAILHYFFLATFTWMGLEAINMYLAFVKVFNVYVPSYILKFCALGWGLPLIIVSVVLAVDKTCYGNTQSLLSTEELSSFCWLQNNVAFYVTVVAFVVLILVCNISVFGVVLVQIRGMQLSKEASRCSRMLHEMRVVASLTFLLGLTWMLAFFTWGPMQVPFLYIFSLLNTLQGFFIFLFHCLMKENVRKQWRIHLCCGRLKLRRYSDWSGTVTLGAISRCLDEIQLQTLSRLIVYLFRLDIPDIYCRISGMEHQPGSPVAGKAEEQSGSLLLTYFQGDINSMVDAHFSRALENVTKPKEDVTKNKKPRKTFKSEQPCTSNWGMESDLCFESTNSSGRIELGRREELQTNHRLPLNTPEESSSVWLGGPRQGMSLVLPPMVYPSAASAEGLVMADHQYNSLLNLLHSDRPDLGSVMVTSKQELMPGWPRHPGFGDQMTPDHSLDSGVPTMEKKDLYWY</sequence>
<evidence type="ECO:0000256" key="10">
    <source>
        <dbReference type="ARBA" id="ARBA00023157"/>
    </source>
</evidence>
<dbReference type="PROSITE" id="PS00650">
    <property type="entry name" value="G_PROTEIN_RECEP_F2_2"/>
    <property type="match status" value="1"/>
</dbReference>
<evidence type="ECO:0000256" key="11">
    <source>
        <dbReference type="ARBA" id="ARBA00023163"/>
    </source>
</evidence>
<dbReference type="SUPFAM" id="SSF81321">
    <property type="entry name" value="Family A G protein-coupled receptor-like"/>
    <property type="match status" value="1"/>
</dbReference>
<dbReference type="InterPro" id="IPR003910">
    <property type="entry name" value="GPR1/GPR3/GPR5"/>
</dbReference>
<keyword evidence="10" id="KW-1015">Disulfide bond</keyword>
<keyword evidence="14" id="KW-0807">Transducer</keyword>
<keyword evidence="3" id="KW-1003">Cell membrane</keyword>
<feature type="transmembrane region" description="Helical" evidence="17">
    <location>
        <begin position="688"/>
        <end position="710"/>
    </location>
</feature>
<evidence type="ECO:0000313" key="21">
    <source>
        <dbReference type="Proteomes" id="UP000824219"/>
    </source>
</evidence>
<feature type="transmembrane region" description="Helical" evidence="17">
    <location>
        <begin position="644"/>
        <end position="668"/>
    </location>
</feature>
<reference evidence="20 21" key="1">
    <citation type="submission" date="2021-06" db="EMBL/GenBank/DDBJ databases">
        <title>Chromosome-level genome assembly of the red-tail catfish (Hemibagrus wyckioides).</title>
        <authorList>
            <person name="Shao F."/>
        </authorList>
    </citation>
    <scope>NUCLEOTIDE SEQUENCE [LARGE SCALE GENOMIC DNA]</scope>
    <source>
        <strain evidence="20">EC202008001</strain>
        <tissue evidence="20">Blood</tissue>
    </source>
</reference>
<evidence type="ECO:0000256" key="13">
    <source>
        <dbReference type="ARBA" id="ARBA00023180"/>
    </source>
</evidence>
<dbReference type="InterPro" id="IPR000203">
    <property type="entry name" value="GPS"/>
</dbReference>
<dbReference type="GO" id="GO:0005886">
    <property type="term" value="C:plasma membrane"/>
    <property type="evidence" value="ECO:0007669"/>
    <property type="project" value="UniProtKB-SubCell"/>
</dbReference>
<dbReference type="SMART" id="SM00303">
    <property type="entry name" value="GPS"/>
    <property type="match status" value="1"/>
</dbReference>
<feature type="transmembrane region" description="Helical" evidence="17">
    <location>
        <begin position="737"/>
        <end position="765"/>
    </location>
</feature>
<comment type="subcellular location">
    <subcellularLocation>
        <location evidence="2">Cell membrane</location>
        <topology evidence="2">Multi-pass membrane protein</topology>
    </subcellularLocation>
    <subcellularLocation>
        <location evidence="1">Nucleus</location>
    </subcellularLocation>
</comment>
<dbReference type="GO" id="GO:0004930">
    <property type="term" value="F:G protein-coupled receptor activity"/>
    <property type="evidence" value="ECO:0007669"/>
    <property type="project" value="UniProtKB-KW"/>
</dbReference>
<keyword evidence="4 17" id="KW-0812">Transmembrane</keyword>
<organism evidence="20 21">
    <name type="scientific">Hemibagrus wyckioides</name>
    <dbReference type="NCBI Taxonomy" id="337641"/>
    <lineage>
        <taxon>Eukaryota</taxon>
        <taxon>Metazoa</taxon>
        <taxon>Chordata</taxon>
        <taxon>Craniata</taxon>
        <taxon>Vertebrata</taxon>
        <taxon>Euteleostomi</taxon>
        <taxon>Actinopterygii</taxon>
        <taxon>Neopterygii</taxon>
        <taxon>Teleostei</taxon>
        <taxon>Ostariophysi</taxon>
        <taxon>Siluriformes</taxon>
        <taxon>Bagridae</taxon>
        <taxon>Hemibagrus</taxon>
    </lineage>
</organism>
<evidence type="ECO:0000256" key="16">
    <source>
        <dbReference type="ARBA" id="ARBA00025784"/>
    </source>
</evidence>
<keyword evidence="11" id="KW-0804">Transcription</keyword>
<dbReference type="AlphaFoldDB" id="A0A9D3NVA8"/>
<keyword evidence="12" id="KW-0675">Receptor</keyword>
<dbReference type="OrthoDB" id="10037534at2759"/>
<keyword evidence="21" id="KW-1185">Reference proteome</keyword>
<evidence type="ECO:0000256" key="5">
    <source>
        <dbReference type="ARBA" id="ARBA00022729"/>
    </source>
</evidence>
<dbReference type="Pfam" id="PF01825">
    <property type="entry name" value="GPS"/>
    <property type="match status" value="1"/>
</dbReference>
<evidence type="ECO:0000313" key="20">
    <source>
        <dbReference type="EMBL" id="KAG7329191.1"/>
    </source>
</evidence>
<dbReference type="InterPro" id="IPR057244">
    <property type="entry name" value="GAIN_B"/>
</dbReference>
<evidence type="ECO:0000259" key="18">
    <source>
        <dbReference type="PROSITE" id="PS50221"/>
    </source>
</evidence>
<protein>
    <recommendedName>
        <fullName evidence="22">Adhesion G-protein coupled receptor G4</fullName>
    </recommendedName>
</protein>
<gene>
    <name evidence="20" type="ORF">KOW79_007365</name>
</gene>
<dbReference type="GO" id="GO:0006355">
    <property type="term" value="P:regulation of DNA-templated transcription"/>
    <property type="evidence" value="ECO:0007669"/>
    <property type="project" value="InterPro"/>
</dbReference>
<evidence type="ECO:0000256" key="8">
    <source>
        <dbReference type="ARBA" id="ARBA00023040"/>
    </source>
</evidence>
<feature type="domain" description="G-protein coupled receptors family 2 profile 2" evidence="19">
    <location>
        <begin position="582"/>
        <end position="835"/>
    </location>
</feature>
<dbReference type="Gene3D" id="2.60.220.50">
    <property type="match status" value="1"/>
</dbReference>
<dbReference type="PROSITE" id="PS50221">
    <property type="entry name" value="GAIN_B"/>
    <property type="match status" value="1"/>
</dbReference>
<evidence type="ECO:0000256" key="4">
    <source>
        <dbReference type="ARBA" id="ARBA00022692"/>
    </source>
</evidence>